<evidence type="ECO:0000256" key="2">
    <source>
        <dbReference type="ARBA" id="ARBA00022741"/>
    </source>
</evidence>
<evidence type="ECO:0000259" key="8">
    <source>
        <dbReference type="Pfam" id="PF02463"/>
    </source>
</evidence>
<feature type="coiled-coil region" evidence="7">
    <location>
        <begin position="178"/>
        <end position="205"/>
    </location>
</feature>
<dbReference type="Gene3D" id="1.10.287.1490">
    <property type="match status" value="1"/>
</dbReference>
<dbReference type="GO" id="GO:0030261">
    <property type="term" value="P:chromosome condensation"/>
    <property type="evidence" value="ECO:0007669"/>
    <property type="project" value="UniProtKB-KW"/>
</dbReference>
<organism evidence="9">
    <name type="scientific">uncultured spirochete</name>
    <dbReference type="NCBI Taxonomy" id="156406"/>
    <lineage>
        <taxon>Bacteria</taxon>
        <taxon>Pseudomonadati</taxon>
        <taxon>Spirochaetota</taxon>
        <taxon>Spirochaetia</taxon>
        <taxon>Spirochaetales</taxon>
        <taxon>environmental samples</taxon>
    </lineage>
</organism>
<dbReference type="SUPFAM" id="SSF52540">
    <property type="entry name" value="P-loop containing nucleoside triphosphate hydrolases"/>
    <property type="match status" value="1"/>
</dbReference>
<keyword evidence="3 7" id="KW-0067">ATP-binding</keyword>
<dbReference type="PIRSF" id="PIRSF005719">
    <property type="entry name" value="SMC"/>
    <property type="match status" value="1"/>
</dbReference>
<evidence type="ECO:0000256" key="1">
    <source>
        <dbReference type="ARBA" id="ARBA00022490"/>
    </source>
</evidence>
<dbReference type="GO" id="GO:0005524">
    <property type="term" value="F:ATP binding"/>
    <property type="evidence" value="ECO:0007669"/>
    <property type="project" value="UniProtKB-UniRule"/>
</dbReference>
<keyword evidence="4 7" id="KW-0175">Coiled coil</keyword>
<feature type="coiled-coil region" evidence="7">
    <location>
        <begin position="555"/>
        <end position="701"/>
    </location>
</feature>
<evidence type="ECO:0000256" key="3">
    <source>
        <dbReference type="ARBA" id="ARBA00022840"/>
    </source>
</evidence>
<proteinExistence type="inferred from homology"/>
<dbReference type="GO" id="GO:0007062">
    <property type="term" value="P:sister chromatid cohesion"/>
    <property type="evidence" value="ECO:0007669"/>
    <property type="project" value="InterPro"/>
</dbReference>
<comment type="domain">
    <text evidence="7">Contains large globular domains required for ATP hydrolysis at each terminus and a third globular domain forming a flexible hinge near the middle of the molecule. These domains are separated by coiled-coil structures.</text>
</comment>
<feature type="coiled-coil region" evidence="7">
    <location>
        <begin position="315"/>
        <end position="363"/>
    </location>
</feature>
<comment type="similarity">
    <text evidence="7">Belongs to the SMC family.</text>
</comment>
<dbReference type="InterPro" id="IPR050308">
    <property type="entry name" value="MukB/SMC"/>
</dbReference>
<evidence type="ECO:0000256" key="7">
    <source>
        <dbReference type="HAMAP-Rule" id="MF_01894"/>
    </source>
</evidence>
<evidence type="ECO:0000256" key="4">
    <source>
        <dbReference type="ARBA" id="ARBA00023054"/>
    </source>
</evidence>
<protein>
    <recommendedName>
        <fullName evidence="7">Chromosome partition protein Smc</fullName>
    </recommendedName>
</protein>
<dbReference type="PANTHER" id="PTHR42963:SF1">
    <property type="entry name" value="DUF4476 DOMAIN-CONTAINING PROTEIN"/>
    <property type="match status" value="1"/>
</dbReference>
<evidence type="ECO:0000256" key="6">
    <source>
        <dbReference type="ARBA" id="ARBA00023125"/>
    </source>
</evidence>
<dbReference type="GO" id="GO:0016887">
    <property type="term" value="F:ATP hydrolysis activity"/>
    <property type="evidence" value="ECO:0007669"/>
    <property type="project" value="InterPro"/>
</dbReference>
<dbReference type="GO" id="GO:0006260">
    <property type="term" value="P:DNA replication"/>
    <property type="evidence" value="ECO:0007669"/>
    <property type="project" value="UniProtKB-UniRule"/>
</dbReference>
<dbReference type="InterPro" id="IPR024704">
    <property type="entry name" value="SMC"/>
</dbReference>
<dbReference type="Pfam" id="PF02463">
    <property type="entry name" value="SMC_N"/>
    <property type="match status" value="1"/>
</dbReference>
<feature type="coiled-coil region" evidence="7">
    <location>
        <begin position="475"/>
        <end position="502"/>
    </location>
</feature>
<gene>
    <name evidence="7 9" type="primary">smc</name>
    <name evidence="9" type="ORF">SPIRO4BDMA_70288</name>
</gene>
<keyword evidence="2 7" id="KW-0547">Nucleotide-binding</keyword>
<name>A0A3P3XUU5_9SPIR</name>
<keyword evidence="5" id="KW-0226">DNA condensation</keyword>
<feature type="binding site" evidence="7">
    <location>
        <begin position="43"/>
        <end position="50"/>
    </location>
    <ligand>
        <name>ATP</name>
        <dbReference type="ChEBI" id="CHEBI:30616"/>
    </ligand>
</feature>
<comment type="subunit">
    <text evidence="7">Homodimer.</text>
</comment>
<comment type="function">
    <text evidence="7">Required for chromosome condensation and partitioning.</text>
</comment>
<dbReference type="Gene3D" id="3.40.50.300">
    <property type="entry name" value="P-loop containing nucleotide triphosphate hydrolases"/>
    <property type="match status" value="2"/>
</dbReference>
<sequence>MLFILLKRECLVYLKSLEIFGFKSFADRVRIEFSQGISALLGPNGCGKSNIVDAIKWVVGEQSAKSLRAESMEDIIFNGTENRRPLSVAEVAITISNDGGALPLDVPEIEVKRRLYRSGENEYFINGKQSKLKEVRELFWDTGIGKSAYSVMEQGRIDQVLSSKPEDRRYLFEEAAGITKHKVRAREAELKLAKTEENMRQIEGIVREVKHSYESLKVQAEKTVQYRQLKDKIFETELDLYLVRLRQYVRERDRSSAAFDQKKKEREALVQRIDNMSASMSEGLDLVNELEAILVEMQKLLYGLAVEKNGKENQKTLLAERCRELKTKIEQLQGRDRAIAAKIESLQDEEGEKEAEYAGYRARIREVEANIHTFDENISAAALSVKANEGTIRQNAEESKEIGQKTAQLRQELDTITERIAQLVDERLRQSETQIEQRQKLEAQIRQGITEIALSVASRADRLQDYARIATTLSSQERAQEIERLSADLRELSSKSKWLEKDFQQYIAIAPSFLNELVAPEGVMTQKRRIDAAISAHAERLREIDTENQALSARNGDLAKKIEIYRRTLEEARMEKTKIQAQMEAAQDALSVLRREIAGQESYRREIANELAGEQRRLDELDEELGTLEEELAEIEQKGRRLSEDMTELENSISQRTADLAEKRKESSDLEQKLQAMQQELEDLHMAMAQSETEIRNLKDTFTELYSRDLSAYETRMYEIRRPIVEIREELASLKSSLSSLGSVNLMAPEEFEEVRQRYEFLTGQYEDMVKARTDLVRITDEIRTESAQLFVDTYNRIKKNFHNMFRRLFGGGRAELRLLDADHVLESGIEIYAHPPGKKLENISLLSGGERTLTAIALLFATYMVKPSPFCFLDEIDAALDEGNIIQLVNLLREFGTASQFIVITHNKKTVACADTLLGVTMEESGITKTIAIRVQNENGVVRPVYVRDQPFEEEDIDYEEGRQLDDKGSMTVTGA</sequence>
<accession>A0A3P3XUU5</accession>
<reference evidence="9" key="1">
    <citation type="submission" date="2017-02" db="EMBL/GenBank/DDBJ databases">
        <authorList>
            <person name="Regsiter A."/>
            <person name="William W."/>
        </authorList>
    </citation>
    <scope>NUCLEOTIDE SEQUENCE</scope>
    <source>
        <strain evidence="9">BdmA 4</strain>
    </source>
</reference>
<evidence type="ECO:0000313" key="9">
    <source>
        <dbReference type="EMBL" id="SLM19864.1"/>
    </source>
</evidence>
<dbReference type="GO" id="GO:0005737">
    <property type="term" value="C:cytoplasm"/>
    <property type="evidence" value="ECO:0007669"/>
    <property type="project" value="UniProtKB-SubCell"/>
</dbReference>
<dbReference type="AlphaFoldDB" id="A0A3P3XUU5"/>
<dbReference type="GO" id="GO:0003677">
    <property type="term" value="F:DNA binding"/>
    <property type="evidence" value="ECO:0007669"/>
    <property type="project" value="UniProtKB-UniRule"/>
</dbReference>
<comment type="subcellular location">
    <subcellularLocation>
        <location evidence="7">Cytoplasm</location>
    </subcellularLocation>
</comment>
<dbReference type="PANTHER" id="PTHR42963">
    <property type="entry name" value="CHROMOSOME PARTITION PROTEIN MUKB"/>
    <property type="match status" value="1"/>
</dbReference>
<dbReference type="InterPro" id="IPR027417">
    <property type="entry name" value="P-loop_NTPase"/>
</dbReference>
<evidence type="ECO:0000256" key="5">
    <source>
        <dbReference type="ARBA" id="ARBA00023067"/>
    </source>
</evidence>
<dbReference type="GO" id="GO:0007059">
    <property type="term" value="P:chromosome segregation"/>
    <property type="evidence" value="ECO:0007669"/>
    <property type="project" value="UniProtKB-UniRule"/>
</dbReference>
<keyword evidence="1 7" id="KW-0963">Cytoplasm</keyword>
<dbReference type="InterPro" id="IPR011890">
    <property type="entry name" value="SMC_prok"/>
</dbReference>
<dbReference type="HAMAP" id="MF_01894">
    <property type="entry name" value="Smc_prok"/>
    <property type="match status" value="1"/>
</dbReference>
<dbReference type="Gene3D" id="6.10.140.1720">
    <property type="match status" value="1"/>
</dbReference>
<dbReference type="InterPro" id="IPR003395">
    <property type="entry name" value="RecF/RecN/SMC_N"/>
</dbReference>
<feature type="domain" description="RecF/RecN/SMC N-terminal" evidence="8">
    <location>
        <begin position="13"/>
        <end position="929"/>
    </location>
</feature>
<dbReference type="EMBL" id="FWDO01000007">
    <property type="protein sequence ID" value="SLM19864.1"/>
    <property type="molecule type" value="Genomic_DNA"/>
</dbReference>
<keyword evidence="6 7" id="KW-0238">DNA-binding</keyword>